<proteinExistence type="predicted"/>
<gene>
    <name evidence="1" type="ORF">EC501_08775</name>
</gene>
<dbReference type="EMBL" id="RHLQ01000018">
    <property type="protein sequence ID" value="RNC99080.1"/>
    <property type="molecule type" value="Genomic_DNA"/>
</dbReference>
<evidence type="ECO:0000313" key="2">
    <source>
        <dbReference type="Proteomes" id="UP000279909"/>
    </source>
</evidence>
<comment type="caution">
    <text evidence="1">The sequence shown here is derived from an EMBL/GenBank/DDBJ whole genome shotgun (WGS) entry which is preliminary data.</text>
</comment>
<sequence length="251" mass="28651">MEKINILFLIICLAIGVSGCADSNLSSEKHFEKNDEENSELKGKAELLKEQTLSYLEKYDDTFTVENFTLKGIIQPFHTIVVHSSKYDENFQVYIYEEGKEFTFEDDYFQLDMSNEASEYIYSLIQSKLPNASVKVAFLDQSIDYKGEIKTFQDYLNSGWVGINSYIFLENIDYERNNGLFKEVVLELNNHDVLGAVRIVSTSTDISEMVPTNTLQSLLKLEAIVASQTFMIDSSKKIITTPVEKISNSEE</sequence>
<evidence type="ECO:0000313" key="1">
    <source>
        <dbReference type="EMBL" id="RNC99080.1"/>
    </source>
</evidence>
<name>A0A3M8HAG7_9BACI</name>
<dbReference type="AlphaFoldDB" id="A0A3M8HAG7"/>
<dbReference type="Proteomes" id="UP000279909">
    <property type="component" value="Unassembled WGS sequence"/>
</dbReference>
<evidence type="ECO:0008006" key="3">
    <source>
        <dbReference type="Google" id="ProtNLM"/>
    </source>
</evidence>
<dbReference type="PROSITE" id="PS51257">
    <property type="entry name" value="PROKAR_LIPOPROTEIN"/>
    <property type="match status" value="1"/>
</dbReference>
<reference evidence="1 2" key="1">
    <citation type="journal article" date="2014" name="Int. J. Syst. Evol. Microbiol.">
        <title>Lysinibacillus halotolerans sp. nov., isolated from saline-alkaline soil.</title>
        <authorList>
            <person name="Kong D."/>
            <person name="Wang Y."/>
            <person name="Zhao B."/>
            <person name="Li Y."/>
            <person name="Song J."/>
            <person name="Zhai Y."/>
            <person name="Zhang C."/>
            <person name="Wang H."/>
            <person name="Chen X."/>
            <person name="Zhao B."/>
            <person name="Ruan Z."/>
        </authorList>
    </citation>
    <scope>NUCLEOTIDE SEQUENCE [LARGE SCALE GENOMIC DNA]</scope>
    <source>
        <strain evidence="1 2">MCCC 1A12703</strain>
    </source>
</reference>
<protein>
    <recommendedName>
        <fullName evidence="3">Lipoprotein</fullName>
    </recommendedName>
</protein>
<dbReference type="OrthoDB" id="1880153at2"/>
<dbReference type="RefSeq" id="WP_122971912.1">
    <property type="nucleotide sequence ID" value="NZ_RHLQ01000018.1"/>
</dbReference>
<keyword evidence="2" id="KW-1185">Reference proteome</keyword>
<organism evidence="1 2">
    <name type="scientific">Lysinibacillus halotolerans</name>
    <dbReference type="NCBI Taxonomy" id="1368476"/>
    <lineage>
        <taxon>Bacteria</taxon>
        <taxon>Bacillati</taxon>
        <taxon>Bacillota</taxon>
        <taxon>Bacilli</taxon>
        <taxon>Bacillales</taxon>
        <taxon>Bacillaceae</taxon>
        <taxon>Lysinibacillus</taxon>
    </lineage>
</organism>
<accession>A0A3M8HAG7</accession>